<evidence type="ECO:0000256" key="2">
    <source>
        <dbReference type="ARBA" id="ARBA00022771"/>
    </source>
</evidence>
<evidence type="ECO:0000313" key="7">
    <source>
        <dbReference type="EMBL" id="KAB5593036.1"/>
    </source>
</evidence>
<dbReference type="InterPro" id="IPR001841">
    <property type="entry name" value="Znf_RING"/>
</dbReference>
<feature type="region of interest" description="Disordered" evidence="5">
    <location>
        <begin position="125"/>
        <end position="211"/>
    </location>
</feature>
<keyword evidence="3" id="KW-0862">Zinc</keyword>
<accession>A0A5N5QPF6</accession>
<dbReference type="OrthoDB" id="6105938at2759"/>
<gene>
    <name evidence="7" type="ORF">CTheo_3501</name>
</gene>
<dbReference type="GO" id="GO:0008270">
    <property type="term" value="F:zinc ion binding"/>
    <property type="evidence" value="ECO:0007669"/>
    <property type="project" value="UniProtKB-KW"/>
</dbReference>
<dbReference type="CDD" id="cd16449">
    <property type="entry name" value="RING-HC"/>
    <property type="match status" value="1"/>
</dbReference>
<dbReference type="EMBL" id="SSOP01000047">
    <property type="protein sequence ID" value="KAB5593036.1"/>
    <property type="molecule type" value="Genomic_DNA"/>
</dbReference>
<dbReference type="PROSITE" id="PS50089">
    <property type="entry name" value="ZF_RING_2"/>
    <property type="match status" value="1"/>
</dbReference>
<dbReference type="SUPFAM" id="SSF57850">
    <property type="entry name" value="RING/U-box"/>
    <property type="match status" value="1"/>
</dbReference>
<name>A0A5N5QPF6_9AGAM</name>
<evidence type="ECO:0000313" key="8">
    <source>
        <dbReference type="Proteomes" id="UP000383932"/>
    </source>
</evidence>
<keyword evidence="8" id="KW-1185">Reference proteome</keyword>
<organism evidence="7 8">
    <name type="scientific">Ceratobasidium theobromae</name>
    <dbReference type="NCBI Taxonomy" id="1582974"/>
    <lineage>
        <taxon>Eukaryota</taxon>
        <taxon>Fungi</taxon>
        <taxon>Dikarya</taxon>
        <taxon>Basidiomycota</taxon>
        <taxon>Agaricomycotina</taxon>
        <taxon>Agaricomycetes</taxon>
        <taxon>Cantharellales</taxon>
        <taxon>Ceratobasidiaceae</taxon>
        <taxon>Ceratobasidium</taxon>
    </lineage>
</organism>
<sequence length="366" mass="39577">MSDDEYFNDDDLFTAEELNNIPLLNQPPSPIIHSLDITNESGVTSRPSQPRVSNAPGTSTNNLNSVALDRPAAPQNSLSPGNQGRNQVSAPVTPARASGSGGPAPIAVQRSASRLSTIMNALRTSQIGQNPGQRVGISGQVFGPPTGLLQTPKRNPYAFDSRKQSSPSMVAGPSRQSSQKRIHSAPSANGLKRRRSSSPSPGHASEGASRRIRAETWGTMEEELICPICCDVYVAPQITSCGHSACAPCLKSWLSRNTSCPICRTYLSAHIKPSNNLLAASMIDRLFSEASKHQLPDWCPGGAKRVDWGKRKQSWDREVAKAAEAARASRIATRAVSAAMQRQYQVQPLFLPPEDDEHDYEGYYGY</sequence>
<evidence type="ECO:0000256" key="5">
    <source>
        <dbReference type="SAM" id="MobiDB-lite"/>
    </source>
</evidence>
<proteinExistence type="predicted"/>
<dbReference type="Gene3D" id="3.30.40.10">
    <property type="entry name" value="Zinc/RING finger domain, C3HC4 (zinc finger)"/>
    <property type="match status" value="1"/>
</dbReference>
<reference evidence="7 8" key="1">
    <citation type="journal article" date="2019" name="Fungal Biol. Biotechnol.">
        <title>Draft genome sequence of fastidious pathogen Ceratobasidium theobromae, which causes vascular-streak dieback in Theobroma cacao.</title>
        <authorList>
            <person name="Ali S.S."/>
            <person name="Asman A."/>
            <person name="Shao J."/>
            <person name="Firmansyah A.P."/>
            <person name="Susilo A.W."/>
            <person name="Rosmana A."/>
            <person name="McMahon P."/>
            <person name="Junaid M."/>
            <person name="Guest D."/>
            <person name="Kheng T.Y."/>
            <person name="Meinhardt L.W."/>
            <person name="Bailey B.A."/>
        </authorList>
    </citation>
    <scope>NUCLEOTIDE SEQUENCE [LARGE SCALE GENOMIC DNA]</scope>
    <source>
        <strain evidence="7 8">CT2</strain>
    </source>
</reference>
<dbReference type="PANTHER" id="PTHR23327">
    <property type="entry name" value="RING FINGER PROTEIN 127"/>
    <property type="match status" value="1"/>
</dbReference>
<evidence type="ECO:0000256" key="1">
    <source>
        <dbReference type="ARBA" id="ARBA00022723"/>
    </source>
</evidence>
<protein>
    <recommendedName>
        <fullName evidence="6">RING-type domain-containing protein</fullName>
    </recommendedName>
</protein>
<evidence type="ECO:0000256" key="4">
    <source>
        <dbReference type="PROSITE-ProRule" id="PRU00175"/>
    </source>
</evidence>
<keyword evidence="2 4" id="KW-0863">Zinc-finger</keyword>
<feature type="compositionally biased region" description="Polar residues" evidence="5">
    <location>
        <begin position="164"/>
        <end position="177"/>
    </location>
</feature>
<evidence type="ECO:0000259" key="6">
    <source>
        <dbReference type="PROSITE" id="PS50089"/>
    </source>
</evidence>
<dbReference type="InterPro" id="IPR018957">
    <property type="entry name" value="Znf_C3HC4_RING-type"/>
</dbReference>
<feature type="domain" description="RING-type" evidence="6">
    <location>
        <begin position="226"/>
        <end position="264"/>
    </location>
</feature>
<feature type="compositionally biased region" description="Polar residues" evidence="5">
    <location>
        <begin position="36"/>
        <end position="65"/>
    </location>
</feature>
<comment type="caution">
    <text evidence="7">The sequence shown here is derived from an EMBL/GenBank/DDBJ whole genome shotgun (WGS) entry which is preliminary data.</text>
</comment>
<evidence type="ECO:0000256" key="3">
    <source>
        <dbReference type="ARBA" id="ARBA00022833"/>
    </source>
</evidence>
<feature type="region of interest" description="Disordered" evidence="5">
    <location>
        <begin position="21"/>
        <end position="106"/>
    </location>
</feature>
<feature type="compositionally biased region" description="Polar residues" evidence="5">
    <location>
        <begin position="74"/>
        <end position="90"/>
    </location>
</feature>
<dbReference type="Proteomes" id="UP000383932">
    <property type="component" value="Unassembled WGS sequence"/>
</dbReference>
<dbReference type="InterPro" id="IPR013083">
    <property type="entry name" value="Znf_RING/FYVE/PHD"/>
</dbReference>
<dbReference type="SMART" id="SM00184">
    <property type="entry name" value="RING"/>
    <property type="match status" value="1"/>
</dbReference>
<keyword evidence="1" id="KW-0479">Metal-binding</keyword>
<dbReference type="AlphaFoldDB" id="A0A5N5QPF6"/>
<dbReference type="Pfam" id="PF00097">
    <property type="entry name" value="zf-C3HC4"/>
    <property type="match status" value="1"/>
</dbReference>